<evidence type="ECO:0000313" key="1">
    <source>
        <dbReference type="EMBL" id="CRZ03329.1"/>
    </source>
</evidence>
<sequence length="105" mass="11717">MRLGGPRPVHNNALIMETLADTKAKMESFRSSFRKTLDESRVLLGETIVHKHVSIAKEEQPNVRVASARQRRLKPLAAVRPDVKYDRAVSAGSRVSGIRQQASLQ</sequence>
<protein>
    <submittedName>
        <fullName evidence="1">Uncharacterized protein</fullName>
    </submittedName>
</protein>
<dbReference type="AlphaFoldDB" id="A0A0H5R5A8"/>
<dbReference type="EMBL" id="HACM01002887">
    <property type="protein sequence ID" value="CRZ03329.1"/>
    <property type="molecule type" value="Transcribed_RNA"/>
</dbReference>
<accession>A0A0H5R5A8</accession>
<proteinExistence type="predicted"/>
<reference evidence="1" key="1">
    <citation type="submission" date="2015-04" db="EMBL/GenBank/DDBJ databases">
        <title>The genome sequence of the plant pathogenic Rhizarian Plasmodiophora brassicae reveals insights in its biotrophic life cycle and the origin of chitin synthesis.</title>
        <authorList>
            <person name="Schwelm A."/>
            <person name="Fogelqvist J."/>
            <person name="Knaust A."/>
            <person name="Julke S."/>
            <person name="Lilja T."/>
            <person name="Dhandapani V."/>
            <person name="Bonilla-Rosso G."/>
            <person name="Karlsson M."/>
            <person name="Shevchenko A."/>
            <person name="Choi S.R."/>
            <person name="Kim H.G."/>
            <person name="Park J.Y."/>
            <person name="Lim Y.P."/>
            <person name="Ludwig-Muller J."/>
            <person name="Dixelius C."/>
        </authorList>
    </citation>
    <scope>NUCLEOTIDE SEQUENCE</scope>
    <source>
        <tissue evidence="1">Potato root galls</tissue>
    </source>
</reference>
<name>A0A0H5R5A8_9EUKA</name>
<organism evidence="1">
    <name type="scientific">Spongospora subterranea</name>
    <dbReference type="NCBI Taxonomy" id="70186"/>
    <lineage>
        <taxon>Eukaryota</taxon>
        <taxon>Sar</taxon>
        <taxon>Rhizaria</taxon>
        <taxon>Endomyxa</taxon>
        <taxon>Phytomyxea</taxon>
        <taxon>Plasmodiophorida</taxon>
        <taxon>Plasmodiophoridae</taxon>
        <taxon>Spongospora</taxon>
    </lineage>
</organism>